<keyword evidence="2" id="KW-1185">Reference proteome</keyword>
<dbReference type="Gene3D" id="1.10.575.10">
    <property type="entry name" value="P1 Nuclease"/>
    <property type="match status" value="1"/>
</dbReference>
<dbReference type="SUPFAM" id="SSF48537">
    <property type="entry name" value="Phospholipase C/P1 nuclease"/>
    <property type="match status" value="1"/>
</dbReference>
<evidence type="ECO:0000313" key="1">
    <source>
        <dbReference type="EMBL" id="MBL0766648.1"/>
    </source>
</evidence>
<gene>
    <name evidence="1" type="ORF">JKP34_15380</name>
</gene>
<dbReference type="GO" id="GO:0016788">
    <property type="term" value="F:hydrolase activity, acting on ester bonds"/>
    <property type="evidence" value="ECO:0007669"/>
    <property type="project" value="InterPro"/>
</dbReference>
<evidence type="ECO:0000313" key="2">
    <source>
        <dbReference type="Proteomes" id="UP000642920"/>
    </source>
</evidence>
<dbReference type="Proteomes" id="UP000642920">
    <property type="component" value="Unassembled WGS sequence"/>
</dbReference>
<dbReference type="InterPro" id="IPR008947">
    <property type="entry name" value="PLipase_C/P1_nuclease_dom_sf"/>
</dbReference>
<proteinExistence type="predicted"/>
<dbReference type="CDD" id="cd10981">
    <property type="entry name" value="ZnPC_S1P1"/>
    <property type="match status" value="1"/>
</dbReference>
<reference evidence="1" key="1">
    <citation type="submission" date="2021-01" db="EMBL/GenBank/DDBJ databases">
        <title>Marivirga sp. nov., isolated from intertidal surface sediments.</title>
        <authorList>
            <person name="Zhang M."/>
        </authorList>
    </citation>
    <scope>NUCLEOTIDE SEQUENCE</scope>
    <source>
        <strain evidence="1">SM1354</strain>
    </source>
</reference>
<dbReference type="EMBL" id="JAERQG010000004">
    <property type="protein sequence ID" value="MBL0766648.1"/>
    <property type="molecule type" value="Genomic_DNA"/>
</dbReference>
<accession>A0A937ANA3</accession>
<comment type="caution">
    <text evidence="1">The sequence shown here is derived from an EMBL/GenBank/DDBJ whole genome shotgun (WGS) entry which is preliminary data.</text>
</comment>
<protein>
    <submittedName>
        <fullName evidence="1">S1/P1 Nuclease</fullName>
    </submittedName>
</protein>
<sequence length="301" mass="35407">MLWGFYAHQKINRTAVFTLPPEMIGFYKYNIQYITENAVNPDKRRYAVKEEAPRHYIDIDVYGDSAIYKMPRYWFDAVKQYGEDSLQAYGIVPWHVNLVAYQLTEAFKEKDRERILRLSADLGHYIADANVPLHTTENYNGQLTGQYGIHGFWESRLPELYVQDYDFFIGQATYIENTQLYIWQAVEQSHAALDSVLTYEKELTARYQQDEKYSSEMRGNVNTKVYSRDFSRAYHKMLSGQVERQMRKAIKMVGDFWYTAWVNAGQPDLSDLNSNDFVIEEILVEEDKDLKLRNHESGIDN</sequence>
<name>A0A937ANA3_9BACT</name>
<dbReference type="AlphaFoldDB" id="A0A937ANA3"/>
<organism evidence="1 2">
    <name type="scientific">Marivirga atlantica</name>
    <dbReference type="NCBI Taxonomy" id="1548457"/>
    <lineage>
        <taxon>Bacteria</taxon>
        <taxon>Pseudomonadati</taxon>
        <taxon>Bacteroidota</taxon>
        <taxon>Cytophagia</taxon>
        <taxon>Cytophagales</taxon>
        <taxon>Marivirgaceae</taxon>
        <taxon>Marivirga</taxon>
    </lineage>
</organism>